<keyword evidence="2" id="KW-0238">DNA-binding</keyword>
<dbReference type="Gene3D" id="3.90.220.20">
    <property type="entry name" value="DNA methylase specificity domains"/>
    <property type="match status" value="1"/>
</dbReference>
<dbReference type="InterPro" id="IPR044946">
    <property type="entry name" value="Restrct_endonuc_typeI_TRD_sf"/>
</dbReference>
<keyword evidence="1" id="KW-0680">Restriction system</keyword>
<gene>
    <name evidence="3" type="ORF">ROE7235_03762</name>
</gene>
<dbReference type="EMBL" id="UIHC01000100">
    <property type="protein sequence ID" value="SUZ33981.1"/>
    <property type="molecule type" value="Genomic_DNA"/>
</dbReference>
<dbReference type="GO" id="GO:0009307">
    <property type="term" value="P:DNA restriction-modification system"/>
    <property type="evidence" value="ECO:0007669"/>
    <property type="project" value="UniProtKB-KW"/>
</dbReference>
<name>A0A3B0MDP4_9RHOB</name>
<protein>
    <recommendedName>
        <fullName evidence="5">Type I restriction modification DNA specificity domain-containing protein</fullName>
    </recommendedName>
</protein>
<accession>A0A3B0MDP4</accession>
<evidence type="ECO:0000256" key="1">
    <source>
        <dbReference type="ARBA" id="ARBA00022747"/>
    </source>
</evidence>
<dbReference type="RefSeq" id="WP_183073588.1">
    <property type="nucleotide sequence ID" value="NZ_UIHC01000100.1"/>
</dbReference>
<proteinExistence type="predicted"/>
<dbReference type="Proteomes" id="UP000272908">
    <property type="component" value="Unassembled WGS sequence"/>
</dbReference>
<dbReference type="AlphaFoldDB" id="A0A3B0MDP4"/>
<dbReference type="GO" id="GO:0003677">
    <property type="term" value="F:DNA binding"/>
    <property type="evidence" value="ECO:0007669"/>
    <property type="project" value="UniProtKB-KW"/>
</dbReference>
<evidence type="ECO:0000256" key="2">
    <source>
        <dbReference type="ARBA" id="ARBA00023125"/>
    </source>
</evidence>
<dbReference type="SUPFAM" id="SSF116734">
    <property type="entry name" value="DNA methylase specificity domain"/>
    <property type="match status" value="1"/>
</dbReference>
<evidence type="ECO:0000313" key="3">
    <source>
        <dbReference type="EMBL" id="SUZ33981.1"/>
    </source>
</evidence>
<keyword evidence="4" id="KW-1185">Reference proteome</keyword>
<reference evidence="4" key="1">
    <citation type="submission" date="2018-08" db="EMBL/GenBank/DDBJ databases">
        <authorList>
            <person name="Rodrigo-Torres L."/>
            <person name="Arahal R. D."/>
            <person name="Lucena T."/>
        </authorList>
    </citation>
    <scope>NUCLEOTIDE SEQUENCE [LARGE SCALE GENOMIC DNA]</scope>
    <source>
        <strain evidence="4">CECT 7235</strain>
    </source>
</reference>
<evidence type="ECO:0000313" key="4">
    <source>
        <dbReference type="Proteomes" id="UP000272908"/>
    </source>
</evidence>
<evidence type="ECO:0008006" key="5">
    <source>
        <dbReference type="Google" id="ProtNLM"/>
    </source>
</evidence>
<sequence length="128" mass="14558">MTQTHKQNVPTLRFPGFDGLWKTAPINDWLSKLIDYRGKAPPKTETGVPLITARNVKMGYLDFKADEYIDKDMFETWMNRGRPKPGDVLFTTEAPLGNVAQYPSVLSLTLPTCFREFHRARSERGVPG</sequence>
<organism evidence="3 4">
    <name type="scientific">Roseinatronobacter ekhonensis</name>
    <dbReference type="NCBI Taxonomy" id="254356"/>
    <lineage>
        <taxon>Bacteria</taxon>
        <taxon>Pseudomonadati</taxon>
        <taxon>Pseudomonadota</taxon>
        <taxon>Alphaproteobacteria</taxon>
        <taxon>Rhodobacterales</taxon>
        <taxon>Paracoccaceae</taxon>
        <taxon>Roseinatronobacter</taxon>
    </lineage>
</organism>